<sequence length="66" mass="7711">MSSAKLTPYENLMIKEILSNEVNELKKLTTYIELCKDDKLNFFVEKRIDSKKNNIKAIQNFLGKSE</sequence>
<protein>
    <recommendedName>
        <fullName evidence="3">Spore coat protein</fullName>
    </recommendedName>
</protein>
<reference evidence="1 2" key="1">
    <citation type="submission" date="2024-11" db="EMBL/GenBank/DDBJ databases">
        <authorList>
            <person name="Heng Y.C."/>
            <person name="Lim A.C.H."/>
            <person name="Lee J.K.Y."/>
            <person name="Kittelmann S."/>
        </authorList>
    </citation>
    <scope>NUCLEOTIDE SEQUENCE [LARGE SCALE GENOMIC DNA]</scope>
    <source>
        <strain evidence="1 2">WILCCON 0114</strain>
    </source>
</reference>
<comment type="caution">
    <text evidence="1">The sequence shown here is derived from an EMBL/GenBank/DDBJ whole genome shotgun (WGS) entry which is preliminary data.</text>
</comment>
<keyword evidence="2" id="KW-1185">Reference proteome</keyword>
<evidence type="ECO:0000313" key="2">
    <source>
        <dbReference type="Proteomes" id="UP001623592"/>
    </source>
</evidence>
<dbReference type="EMBL" id="JBJIAA010000006">
    <property type="protein sequence ID" value="MFL0250417.1"/>
    <property type="molecule type" value="Genomic_DNA"/>
</dbReference>
<evidence type="ECO:0000313" key="1">
    <source>
        <dbReference type="EMBL" id="MFL0250417.1"/>
    </source>
</evidence>
<accession>A0ABW8TF89</accession>
<organism evidence="1 2">
    <name type="scientific">Clostridium neuense</name>
    <dbReference type="NCBI Taxonomy" id="1728934"/>
    <lineage>
        <taxon>Bacteria</taxon>
        <taxon>Bacillati</taxon>
        <taxon>Bacillota</taxon>
        <taxon>Clostridia</taxon>
        <taxon>Eubacteriales</taxon>
        <taxon>Clostridiaceae</taxon>
        <taxon>Clostridium</taxon>
    </lineage>
</organism>
<evidence type="ECO:0008006" key="3">
    <source>
        <dbReference type="Google" id="ProtNLM"/>
    </source>
</evidence>
<gene>
    <name evidence="1" type="ORF">ACJDT4_08265</name>
</gene>
<dbReference type="RefSeq" id="WP_406787087.1">
    <property type="nucleotide sequence ID" value="NZ_JBJIAA010000006.1"/>
</dbReference>
<name>A0ABW8TF89_9CLOT</name>
<dbReference type="Proteomes" id="UP001623592">
    <property type="component" value="Unassembled WGS sequence"/>
</dbReference>
<proteinExistence type="predicted"/>